<reference evidence="1 2" key="1">
    <citation type="submission" date="2020-08" db="EMBL/GenBank/DDBJ databases">
        <title>Sequencing the genomes of 1000 actinobacteria strains.</title>
        <authorList>
            <person name="Klenk H.-P."/>
        </authorList>
    </citation>
    <scope>NUCLEOTIDE SEQUENCE [LARGE SCALE GENOMIC DNA]</scope>
    <source>
        <strain evidence="1 2">DSM 11053</strain>
    </source>
</reference>
<dbReference type="Proteomes" id="UP000565572">
    <property type="component" value="Unassembled WGS sequence"/>
</dbReference>
<keyword evidence="2" id="KW-1185">Reference proteome</keyword>
<dbReference type="RefSeq" id="WP_183340298.1">
    <property type="nucleotide sequence ID" value="NZ_JACHZG010000001.1"/>
</dbReference>
<name>A0A7W5P8C9_9ACTN</name>
<evidence type="ECO:0000313" key="2">
    <source>
        <dbReference type="Proteomes" id="UP000565572"/>
    </source>
</evidence>
<dbReference type="EMBL" id="JACHZG010000001">
    <property type="protein sequence ID" value="MBB3328430.1"/>
    <property type="molecule type" value="Genomic_DNA"/>
</dbReference>
<comment type="caution">
    <text evidence="1">The sequence shown here is derived from an EMBL/GenBank/DDBJ whole genome shotgun (WGS) entry which is preliminary data.</text>
</comment>
<accession>A0A7W5P8C9</accession>
<evidence type="ECO:0000313" key="1">
    <source>
        <dbReference type="EMBL" id="MBB3328430.1"/>
    </source>
</evidence>
<evidence type="ECO:0008006" key="3">
    <source>
        <dbReference type="Google" id="ProtNLM"/>
    </source>
</evidence>
<dbReference type="AlphaFoldDB" id="A0A7W5P8C9"/>
<organism evidence="1 2">
    <name type="scientific">Microlunatus antarcticus</name>
    <dbReference type="NCBI Taxonomy" id="53388"/>
    <lineage>
        <taxon>Bacteria</taxon>
        <taxon>Bacillati</taxon>
        <taxon>Actinomycetota</taxon>
        <taxon>Actinomycetes</taxon>
        <taxon>Propionibacteriales</taxon>
        <taxon>Propionibacteriaceae</taxon>
        <taxon>Microlunatus</taxon>
    </lineage>
</organism>
<sequence length="154" mass="16897">MRVGEAVETSTAAGDSSEQRRVEMLMLTLLQQKLGITLAPRRLHSPDGAFIDVDGVATNNSVLVECWAHQGTAKVAQKYKLVNDAAKLQWAATWLSPRPAGLFLCVSDEAAVKHLRGTSWQGAAIRQMGVCLEVVQLQDDDVLALVEAQRRQFR</sequence>
<protein>
    <recommendedName>
        <fullName evidence="3">Restriction endonuclease</fullName>
    </recommendedName>
</protein>
<proteinExistence type="predicted"/>
<gene>
    <name evidence="1" type="ORF">FHX39_003374</name>
</gene>